<evidence type="ECO:0000256" key="7">
    <source>
        <dbReference type="ARBA" id="ARBA00023180"/>
    </source>
</evidence>
<dbReference type="AlphaFoldDB" id="A0AAV6GSC6"/>
<keyword evidence="11" id="KW-1185">Reference proteome</keyword>
<keyword evidence="9" id="KW-0472">Membrane</keyword>
<evidence type="ECO:0000256" key="5">
    <source>
        <dbReference type="ARBA" id="ARBA00023053"/>
    </source>
</evidence>
<dbReference type="EMBL" id="JADWDJ010000007">
    <property type="protein sequence ID" value="KAG5277604.1"/>
    <property type="molecule type" value="Genomic_DNA"/>
</dbReference>
<keyword evidence="4" id="KW-0762">Sugar transport</keyword>
<evidence type="ECO:0000256" key="3">
    <source>
        <dbReference type="ARBA" id="ARBA00022475"/>
    </source>
</evidence>
<keyword evidence="6" id="KW-0406">Ion transport</keyword>
<comment type="caution">
    <text evidence="10">The sequence shown here is derived from an EMBL/GenBank/DDBJ whole genome shotgun (WGS) entry which is preliminary data.</text>
</comment>
<evidence type="ECO:0000313" key="11">
    <source>
        <dbReference type="Proteomes" id="UP000823561"/>
    </source>
</evidence>
<keyword evidence="3" id="KW-1003">Cell membrane</keyword>
<keyword evidence="2" id="KW-0813">Transport</keyword>
<protein>
    <submittedName>
        <fullName evidence="10">Uncharacterized protein</fullName>
    </submittedName>
</protein>
<feature type="transmembrane region" description="Helical" evidence="9">
    <location>
        <begin position="90"/>
        <end position="109"/>
    </location>
</feature>
<dbReference type="GO" id="GO:0005412">
    <property type="term" value="F:D-glucose:sodium symporter activity"/>
    <property type="evidence" value="ECO:0007669"/>
    <property type="project" value="TreeGrafter"/>
</dbReference>
<evidence type="ECO:0000256" key="8">
    <source>
        <dbReference type="ARBA" id="ARBA00023201"/>
    </source>
</evidence>
<evidence type="ECO:0000256" key="4">
    <source>
        <dbReference type="ARBA" id="ARBA00022597"/>
    </source>
</evidence>
<proteinExistence type="predicted"/>
<evidence type="ECO:0000256" key="1">
    <source>
        <dbReference type="ARBA" id="ARBA00004424"/>
    </source>
</evidence>
<sequence>MTISLLTPPPPPEQLRNLTWWTLTESADQDIPMQKVTTISRRSEASGASVRRGRCVRASGFCSPHPARAAAGTTIPTIPSIREEPFWKRFCCVNAIILMCVNIFLYAYYA</sequence>
<organism evidence="10 11">
    <name type="scientific">Alosa alosa</name>
    <name type="common">allis shad</name>
    <dbReference type="NCBI Taxonomy" id="278164"/>
    <lineage>
        <taxon>Eukaryota</taxon>
        <taxon>Metazoa</taxon>
        <taxon>Chordata</taxon>
        <taxon>Craniata</taxon>
        <taxon>Vertebrata</taxon>
        <taxon>Euteleostomi</taxon>
        <taxon>Actinopterygii</taxon>
        <taxon>Neopterygii</taxon>
        <taxon>Teleostei</taxon>
        <taxon>Clupei</taxon>
        <taxon>Clupeiformes</taxon>
        <taxon>Clupeoidei</taxon>
        <taxon>Clupeidae</taxon>
        <taxon>Alosa</taxon>
    </lineage>
</organism>
<dbReference type="PANTHER" id="PTHR11819">
    <property type="entry name" value="SOLUTE CARRIER FAMILY 5"/>
    <property type="match status" value="1"/>
</dbReference>
<evidence type="ECO:0000256" key="2">
    <source>
        <dbReference type="ARBA" id="ARBA00022448"/>
    </source>
</evidence>
<keyword evidence="5" id="KW-0915">Sodium</keyword>
<keyword evidence="9" id="KW-1133">Transmembrane helix</keyword>
<gene>
    <name evidence="10" type="ORF">AALO_G00089320</name>
</gene>
<keyword evidence="8" id="KW-0739">Sodium transport</keyword>
<keyword evidence="9" id="KW-0812">Transmembrane</keyword>
<comment type="subcellular location">
    <subcellularLocation>
        <location evidence="1">Apical cell membrane</location>
        <topology evidence="1">Multi-pass membrane protein</topology>
    </subcellularLocation>
</comment>
<dbReference type="GO" id="GO:0016324">
    <property type="term" value="C:apical plasma membrane"/>
    <property type="evidence" value="ECO:0007669"/>
    <property type="project" value="UniProtKB-SubCell"/>
</dbReference>
<evidence type="ECO:0000256" key="9">
    <source>
        <dbReference type="SAM" id="Phobius"/>
    </source>
</evidence>
<dbReference type="Proteomes" id="UP000823561">
    <property type="component" value="Chromosome 7"/>
</dbReference>
<evidence type="ECO:0000313" key="10">
    <source>
        <dbReference type="EMBL" id="KAG5277604.1"/>
    </source>
</evidence>
<name>A0AAV6GSC6_9TELE</name>
<evidence type="ECO:0000256" key="6">
    <source>
        <dbReference type="ARBA" id="ARBA00023065"/>
    </source>
</evidence>
<accession>A0AAV6GSC6</accession>
<keyword evidence="7" id="KW-0325">Glycoprotein</keyword>
<reference evidence="10" key="1">
    <citation type="submission" date="2020-10" db="EMBL/GenBank/DDBJ databases">
        <title>Chromosome-scale genome assembly of the Allis shad, Alosa alosa.</title>
        <authorList>
            <person name="Margot Z."/>
            <person name="Christophe K."/>
            <person name="Cabau C."/>
            <person name="Louis A."/>
            <person name="Berthelot C."/>
            <person name="Parey E."/>
            <person name="Roest Crollius H."/>
            <person name="Montfort J."/>
            <person name="Robinson-Rechavi M."/>
            <person name="Bucao C."/>
            <person name="Bouchez O."/>
            <person name="Gislard M."/>
            <person name="Lluch J."/>
            <person name="Milhes M."/>
            <person name="Lampietro C."/>
            <person name="Lopez Roques C."/>
            <person name="Donnadieu C."/>
            <person name="Braasch I."/>
            <person name="Desvignes T."/>
            <person name="Postlethwait J."/>
            <person name="Bobe J."/>
            <person name="Guiguen Y."/>
        </authorList>
    </citation>
    <scope>NUCLEOTIDE SEQUENCE</scope>
    <source>
        <strain evidence="10">M-15738</strain>
        <tissue evidence="10">Blood</tissue>
    </source>
</reference>
<dbReference type="PANTHER" id="PTHR11819:SF128">
    <property type="entry name" value="SODIUM_MANNOSE COTRANSPORTER SLC5A10"/>
    <property type="match status" value="1"/>
</dbReference>